<dbReference type="PANTHER" id="PTHR34293:SF1">
    <property type="entry name" value="HTH-TYPE TRANSCRIPTIONAL REGULATOR TRMBL2"/>
    <property type="match status" value="1"/>
</dbReference>
<dbReference type="SMART" id="SM00421">
    <property type="entry name" value="HTH_LUXR"/>
    <property type="match status" value="1"/>
</dbReference>
<dbReference type="PROSITE" id="PS50043">
    <property type="entry name" value="HTH_LUXR_2"/>
    <property type="match status" value="1"/>
</dbReference>
<reference evidence="2" key="1">
    <citation type="submission" date="2021-01" db="EMBL/GenBank/DDBJ databases">
        <title>WGS of actinomycetes isolated from Thailand.</title>
        <authorList>
            <person name="Thawai C."/>
        </authorList>
    </citation>
    <scope>NUCLEOTIDE SEQUENCE</scope>
    <source>
        <strain evidence="2">RCU-197</strain>
    </source>
</reference>
<dbReference type="GO" id="GO:0003677">
    <property type="term" value="F:DNA binding"/>
    <property type="evidence" value="ECO:0007669"/>
    <property type="project" value="InterPro"/>
</dbReference>
<dbReference type="GO" id="GO:0006355">
    <property type="term" value="P:regulation of DNA-templated transcription"/>
    <property type="evidence" value="ECO:0007669"/>
    <property type="project" value="InterPro"/>
</dbReference>
<sequence length="328" mass="35777">MLEPLGLEEQTEAVYLAVLRHPGSDVHALAEHVGASEESVARALDALADLALIRRSWSDSRTAVPVSPQAGLEALLARQRLELAERQRQVEAVQLAAAELIADYPPLTGTGPGQELERLEGVAVVRQTLEQLAATAQEETLALAPGGPQLPDNRAASRPLARSILARSVRMKTVYLDSVRNDPESLEHARWLVRNGAETRTTPVLPLRLQVVDRAIALVPIDPQDTSRGALLVREAGLVHALVSLFDLIWDSAVPFGEPAPRSEDSFTRQELELLHLLNQGLTDEAAARKLGVSLRTERRMITNIADRLGAKSRFQLGQRSYARGLLS</sequence>
<gene>
    <name evidence="2" type="ORF">JK359_32105</name>
</gene>
<protein>
    <submittedName>
        <fullName evidence="2">Helix-turn-helix transcriptional regulator</fullName>
    </submittedName>
</protein>
<dbReference type="Pfam" id="PF00196">
    <property type="entry name" value="GerE"/>
    <property type="match status" value="1"/>
</dbReference>
<evidence type="ECO:0000313" key="3">
    <source>
        <dbReference type="Proteomes" id="UP000661858"/>
    </source>
</evidence>
<comment type="caution">
    <text evidence="2">The sequence shown here is derived from an EMBL/GenBank/DDBJ whole genome shotgun (WGS) entry which is preliminary data.</text>
</comment>
<dbReference type="RefSeq" id="WP_201843103.1">
    <property type="nucleotide sequence ID" value="NZ_JAERRK010000023.1"/>
</dbReference>
<dbReference type="Gene3D" id="1.10.10.10">
    <property type="entry name" value="Winged helix-like DNA-binding domain superfamily/Winged helix DNA-binding domain"/>
    <property type="match status" value="2"/>
</dbReference>
<dbReference type="InterPro" id="IPR036390">
    <property type="entry name" value="WH_DNA-bd_sf"/>
</dbReference>
<dbReference type="InterPro" id="IPR051797">
    <property type="entry name" value="TrmB-like"/>
</dbReference>
<dbReference type="AlphaFoldDB" id="A0A937ERA2"/>
<dbReference type="InterPro" id="IPR036388">
    <property type="entry name" value="WH-like_DNA-bd_sf"/>
</dbReference>
<organism evidence="2 3">
    <name type="scientific">Streptomyces actinomycinicus</name>
    <dbReference type="NCBI Taxonomy" id="1695166"/>
    <lineage>
        <taxon>Bacteria</taxon>
        <taxon>Bacillati</taxon>
        <taxon>Actinomycetota</taxon>
        <taxon>Actinomycetes</taxon>
        <taxon>Kitasatosporales</taxon>
        <taxon>Streptomycetaceae</taxon>
        <taxon>Streptomyces</taxon>
    </lineage>
</organism>
<dbReference type="InterPro" id="IPR016032">
    <property type="entry name" value="Sig_transdc_resp-reg_C-effctor"/>
</dbReference>
<proteinExistence type="predicted"/>
<feature type="domain" description="HTH luxR-type" evidence="1">
    <location>
        <begin position="260"/>
        <end position="325"/>
    </location>
</feature>
<keyword evidence="3" id="KW-1185">Reference proteome</keyword>
<evidence type="ECO:0000259" key="1">
    <source>
        <dbReference type="PROSITE" id="PS50043"/>
    </source>
</evidence>
<dbReference type="EMBL" id="JAERRK010000023">
    <property type="protein sequence ID" value="MBL1086549.1"/>
    <property type="molecule type" value="Genomic_DNA"/>
</dbReference>
<dbReference type="SUPFAM" id="SSF46894">
    <property type="entry name" value="C-terminal effector domain of the bipartite response regulators"/>
    <property type="match status" value="1"/>
</dbReference>
<accession>A0A937ERA2</accession>
<name>A0A937ERA2_9ACTN</name>
<dbReference type="PANTHER" id="PTHR34293">
    <property type="entry name" value="HTH-TYPE TRANSCRIPTIONAL REGULATOR TRMBL2"/>
    <property type="match status" value="1"/>
</dbReference>
<dbReference type="Proteomes" id="UP000661858">
    <property type="component" value="Unassembled WGS sequence"/>
</dbReference>
<dbReference type="SUPFAM" id="SSF46785">
    <property type="entry name" value="Winged helix' DNA-binding domain"/>
    <property type="match status" value="1"/>
</dbReference>
<dbReference type="InterPro" id="IPR000792">
    <property type="entry name" value="Tscrpt_reg_LuxR_C"/>
</dbReference>
<dbReference type="CDD" id="cd06170">
    <property type="entry name" value="LuxR_C_like"/>
    <property type="match status" value="1"/>
</dbReference>
<evidence type="ECO:0000313" key="2">
    <source>
        <dbReference type="EMBL" id="MBL1086549.1"/>
    </source>
</evidence>